<feature type="coiled-coil region" evidence="13">
    <location>
        <begin position="75"/>
        <end position="109"/>
    </location>
</feature>
<gene>
    <name evidence="12 15" type="primary">serS</name>
    <name evidence="15" type="ORF">MECH1_V1_1344</name>
</gene>
<dbReference type="InterPro" id="IPR042103">
    <property type="entry name" value="SerRS_1_N_sf"/>
</dbReference>
<dbReference type="InterPro" id="IPR002317">
    <property type="entry name" value="Ser-tRNA-ligase_type_1"/>
</dbReference>
<evidence type="ECO:0000256" key="8">
    <source>
        <dbReference type="ARBA" id="ARBA00022917"/>
    </source>
</evidence>
<evidence type="ECO:0000256" key="1">
    <source>
        <dbReference type="ARBA" id="ARBA00004496"/>
    </source>
</evidence>
<feature type="binding site" evidence="12">
    <location>
        <position position="285"/>
    </location>
    <ligand>
        <name>L-serine</name>
        <dbReference type="ChEBI" id="CHEBI:33384"/>
    </ligand>
</feature>
<keyword evidence="13" id="KW-0175">Coiled coil</keyword>
<feature type="binding site" evidence="12">
    <location>
        <position position="385"/>
    </location>
    <ligand>
        <name>L-serine</name>
        <dbReference type="ChEBI" id="CHEBI:33384"/>
    </ligand>
</feature>
<dbReference type="InterPro" id="IPR033729">
    <property type="entry name" value="SerRS_core"/>
</dbReference>
<name>A0ABM9NHM4_9GAMM</name>
<dbReference type="SUPFAM" id="SSF55681">
    <property type="entry name" value="Class II aaRS and biotin synthetases"/>
    <property type="match status" value="1"/>
</dbReference>
<organism evidence="15 16">
    <name type="scientific">Candidatus Methylocalor cossyra</name>
    <dbReference type="NCBI Taxonomy" id="3108543"/>
    <lineage>
        <taxon>Bacteria</taxon>
        <taxon>Pseudomonadati</taxon>
        <taxon>Pseudomonadota</taxon>
        <taxon>Gammaproteobacteria</taxon>
        <taxon>Methylococcales</taxon>
        <taxon>Methylococcaceae</taxon>
        <taxon>Candidatus Methylocalor</taxon>
    </lineage>
</organism>
<comment type="caution">
    <text evidence="12">Lacks conserved residue(s) required for the propagation of feature annotation.</text>
</comment>
<evidence type="ECO:0000259" key="14">
    <source>
        <dbReference type="PROSITE" id="PS50862"/>
    </source>
</evidence>
<evidence type="ECO:0000256" key="3">
    <source>
        <dbReference type="ARBA" id="ARBA00010728"/>
    </source>
</evidence>
<dbReference type="HAMAP" id="MF_00176">
    <property type="entry name" value="Ser_tRNA_synth_type1"/>
    <property type="match status" value="1"/>
</dbReference>
<keyword evidence="8 12" id="KW-0648">Protein biosynthesis</keyword>
<feature type="binding site" evidence="12">
    <location>
        <begin position="349"/>
        <end position="352"/>
    </location>
    <ligand>
        <name>ATP</name>
        <dbReference type="ChEBI" id="CHEBI:30616"/>
    </ligand>
</feature>
<dbReference type="Pfam" id="PF02403">
    <property type="entry name" value="Seryl_tRNA_N"/>
    <property type="match status" value="1"/>
</dbReference>
<evidence type="ECO:0000256" key="5">
    <source>
        <dbReference type="ARBA" id="ARBA00022598"/>
    </source>
</evidence>
<protein>
    <recommendedName>
        <fullName evidence="12">Serine--tRNA ligase</fullName>
        <ecNumber evidence="12">6.1.1.11</ecNumber>
    </recommendedName>
    <alternativeName>
        <fullName evidence="12">Seryl-tRNA synthetase</fullName>
        <shortName evidence="12">SerRS</shortName>
    </alternativeName>
    <alternativeName>
        <fullName evidence="12">Seryl-tRNA(Ser/Sec) synthetase</fullName>
    </alternativeName>
</protein>
<comment type="function">
    <text evidence="12">Catalyzes the attachment of serine to tRNA(Ser). Is also able to aminoacylate tRNA(Sec) with serine, to form the misacylated tRNA L-seryl-tRNA(Sec), which will be further converted into selenocysteinyl-tRNA(Sec).</text>
</comment>
<feature type="binding site" evidence="12">
    <location>
        <begin position="262"/>
        <end position="264"/>
    </location>
    <ligand>
        <name>ATP</name>
        <dbReference type="ChEBI" id="CHEBI:30616"/>
    </ligand>
</feature>
<dbReference type="RefSeq" id="WP_348759627.1">
    <property type="nucleotide sequence ID" value="NZ_OZ026884.1"/>
</dbReference>
<comment type="subcellular location">
    <subcellularLocation>
        <location evidence="1 12">Cytoplasm</location>
    </subcellularLocation>
</comment>
<proteinExistence type="inferred from homology"/>
<dbReference type="InterPro" id="IPR002314">
    <property type="entry name" value="aa-tRNA-synt_IIb"/>
</dbReference>
<evidence type="ECO:0000256" key="12">
    <source>
        <dbReference type="HAMAP-Rule" id="MF_00176"/>
    </source>
</evidence>
<evidence type="ECO:0000256" key="13">
    <source>
        <dbReference type="SAM" id="Coils"/>
    </source>
</evidence>
<feature type="domain" description="Aminoacyl-transfer RNA synthetases class-II family profile" evidence="14">
    <location>
        <begin position="171"/>
        <end position="410"/>
    </location>
</feature>
<dbReference type="Gene3D" id="3.30.930.10">
    <property type="entry name" value="Bira Bifunctional Protein, Domain 2"/>
    <property type="match status" value="1"/>
</dbReference>
<keyword evidence="16" id="KW-1185">Reference proteome</keyword>
<dbReference type="Pfam" id="PF00587">
    <property type="entry name" value="tRNA-synt_2b"/>
    <property type="match status" value="1"/>
</dbReference>
<comment type="domain">
    <text evidence="12">Consists of two distinct domains, a catalytic core and a N-terminal extension that is involved in tRNA binding.</text>
</comment>
<keyword evidence="9 12" id="KW-0030">Aminoacyl-tRNA synthetase</keyword>
<comment type="similarity">
    <text evidence="3 12">Belongs to the class-II aminoacyl-tRNA synthetase family. Type-1 seryl-tRNA synthetase subfamily.</text>
</comment>
<accession>A0ABM9NHM4</accession>
<keyword evidence="5 12" id="KW-0436">Ligase</keyword>
<evidence type="ECO:0000256" key="10">
    <source>
        <dbReference type="ARBA" id="ARBA00047929"/>
    </source>
</evidence>
<dbReference type="PRINTS" id="PR00981">
    <property type="entry name" value="TRNASYNTHSER"/>
</dbReference>
<dbReference type="PROSITE" id="PS50862">
    <property type="entry name" value="AA_TRNA_LIGASE_II"/>
    <property type="match status" value="1"/>
</dbReference>
<evidence type="ECO:0000256" key="7">
    <source>
        <dbReference type="ARBA" id="ARBA00022840"/>
    </source>
</evidence>
<evidence type="ECO:0000256" key="9">
    <source>
        <dbReference type="ARBA" id="ARBA00023146"/>
    </source>
</evidence>
<dbReference type="PIRSF" id="PIRSF001529">
    <property type="entry name" value="Ser-tRNA-synth_IIa"/>
    <property type="match status" value="1"/>
</dbReference>
<keyword evidence="7 12" id="KW-0067">ATP-binding</keyword>
<dbReference type="InterPro" id="IPR010978">
    <property type="entry name" value="tRNA-bd_arm"/>
</dbReference>
<evidence type="ECO:0000256" key="6">
    <source>
        <dbReference type="ARBA" id="ARBA00022741"/>
    </source>
</evidence>
<evidence type="ECO:0000256" key="11">
    <source>
        <dbReference type="ARBA" id="ARBA00048823"/>
    </source>
</evidence>
<comment type="catalytic activity">
    <reaction evidence="10 12">
        <text>tRNA(Sec) + L-serine + ATP = L-seryl-tRNA(Sec) + AMP + diphosphate + H(+)</text>
        <dbReference type="Rhea" id="RHEA:42580"/>
        <dbReference type="Rhea" id="RHEA-COMP:9742"/>
        <dbReference type="Rhea" id="RHEA-COMP:10128"/>
        <dbReference type="ChEBI" id="CHEBI:15378"/>
        <dbReference type="ChEBI" id="CHEBI:30616"/>
        <dbReference type="ChEBI" id="CHEBI:33019"/>
        <dbReference type="ChEBI" id="CHEBI:33384"/>
        <dbReference type="ChEBI" id="CHEBI:78442"/>
        <dbReference type="ChEBI" id="CHEBI:78533"/>
        <dbReference type="ChEBI" id="CHEBI:456215"/>
        <dbReference type="EC" id="6.1.1.11"/>
    </reaction>
</comment>
<evidence type="ECO:0000313" key="15">
    <source>
        <dbReference type="EMBL" id="CAL1240120.1"/>
    </source>
</evidence>
<comment type="catalytic activity">
    <reaction evidence="11 12">
        <text>tRNA(Ser) + L-serine + ATP = L-seryl-tRNA(Ser) + AMP + diphosphate + H(+)</text>
        <dbReference type="Rhea" id="RHEA:12292"/>
        <dbReference type="Rhea" id="RHEA-COMP:9669"/>
        <dbReference type="Rhea" id="RHEA-COMP:9703"/>
        <dbReference type="ChEBI" id="CHEBI:15378"/>
        <dbReference type="ChEBI" id="CHEBI:30616"/>
        <dbReference type="ChEBI" id="CHEBI:33019"/>
        <dbReference type="ChEBI" id="CHEBI:33384"/>
        <dbReference type="ChEBI" id="CHEBI:78442"/>
        <dbReference type="ChEBI" id="CHEBI:78533"/>
        <dbReference type="ChEBI" id="CHEBI:456215"/>
        <dbReference type="EC" id="6.1.1.11"/>
    </reaction>
</comment>
<dbReference type="CDD" id="cd00770">
    <property type="entry name" value="SerRS_core"/>
    <property type="match status" value="1"/>
</dbReference>
<dbReference type="NCBIfam" id="TIGR00414">
    <property type="entry name" value="serS"/>
    <property type="match status" value="1"/>
</dbReference>
<reference evidence="15 16" key="1">
    <citation type="submission" date="2024-04" db="EMBL/GenBank/DDBJ databases">
        <authorList>
            <person name="Cremers G."/>
        </authorList>
    </citation>
    <scope>NUCLEOTIDE SEQUENCE [LARGE SCALE GENOMIC DNA]</scope>
    <source>
        <strain evidence="15">MeCH1-AG</strain>
    </source>
</reference>
<evidence type="ECO:0000256" key="4">
    <source>
        <dbReference type="ARBA" id="ARBA00022490"/>
    </source>
</evidence>
<dbReference type="Proteomes" id="UP001497493">
    <property type="component" value="Chromosome"/>
</dbReference>
<comment type="subunit">
    <text evidence="12">Homodimer. The tRNA molecule binds across the dimer.</text>
</comment>
<keyword evidence="4 12" id="KW-0963">Cytoplasm</keyword>
<feature type="binding site" evidence="12">
    <location>
        <begin position="231"/>
        <end position="233"/>
    </location>
    <ligand>
        <name>L-serine</name>
        <dbReference type="ChEBI" id="CHEBI:33384"/>
    </ligand>
</feature>
<sequence length="424" mass="47714">MLDPRLFRTQLEAIETQLARRGFRLPSAELQALEARRKAVQAQTQALQNERNARSREIGRAKARGEDVQPLLAAVQHLGDDLRQLENALAEIQAELEALLLEVPNLLDADVPDGRSEADNVEIHRWGEPPQFPFAARDHVDLGVGLGLLDFEAAAKLAGSRFVTLKGPLARLQRALIQFMLDVHTTEHGYSEVYVPFLVSGESLRGTGQLPKFAQDLFRVAHDPALYLIPTAEVPVTNLVRDEILEADRLPLKWVCHTPCFRSEAGSYGKDVRGMIRQHQFEKVELVQITAPGDSPRAHEELTGHAEEILRRLRLPFRRMLLCAGDTGFASAKTYDLEVWLPGQQSYREISSCSNFRDFQARRLRARWRNPETGKPELVNTLNGSGLAVGRTLIAVMENYQDERGRIRIPEALIPYMGGTEWIE</sequence>
<dbReference type="SUPFAM" id="SSF46589">
    <property type="entry name" value="tRNA-binding arm"/>
    <property type="match status" value="1"/>
</dbReference>
<evidence type="ECO:0000313" key="16">
    <source>
        <dbReference type="Proteomes" id="UP001497493"/>
    </source>
</evidence>
<dbReference type="PANTHER" id="PTHR43697">
    <property type="entry name" value="SERYL-TRNA SYNTHETASE"/>
    <property type="match status" value="1"/>
</dbReference>
<dbReference type="EC" id="6.1.1.11" evidence="12"/>
<dbReference type="InterPro" id="IPR045864">
    <property type="entry name" value="aa-tRNA-synth_II/BPL/LPL"/>
</dbReference>
<evidence type="ECO:0000256" key="2">
    <source>
        <dbReference type="ARBA" id="ARBA00005045"/>
    </source>
</evidence>
<dbReference type="InterPro" id="IPR006195">
    <property type="entry name" value="aa-tRNA-synth_II"/>
</dbReference>
<dbReference type="Gene3D" id="1.10.287.40">
    <property type="entry name" value="Serine-tRNA synthetase, tRNA binding domain"/>
    <property type="match status" value="1"/>
</dbReference>
<dbReference type="PANTHER" id="PTHR43697:SF1">
    <property type="entry name" value="SERINE--TRNA LIGASE"/>
    <property type="match status" value="1"/>
</dbReference>
<dbReference type="InterPro" id="IPR015866">
    <property type="entry name" value="Ser-tRNA-synth_1_N"/>
</dbReference>
<comment type="pathway">
    <text evidence="2 12">Aminoacyl-tRNA biosynthesis; selenocysteinyl-tRNA(Sec) biosynthesis; L-seryl-tRNA(Sec) from L-serine and tRNA(Sec): step 1/1.</text>
</comment>
<dbReference type="EMBL" id="OZ026884">
    <property type="protein sequence ID" value="CAL1240120.1"/>
    <property type="molecule type" value="Genomic_DNA"/>
</dbReference>
<dbReference type="GO" id="GO:0004828">
    <property type="term" value="F:serine-tRNA ligase activity"/>
    <property type="evidence" value="ECO:0007669"/>
    <property type="project" value="UniProtKB-EC"/>
</dbReference>
<keyword evidence="6 12" id="KW-0547">Nucleotide-binding</keyword>